<dbReference type="Proteomes" id="UP000005640">
    <property type="component" value="Chromosome X"/>
</dbReference>
<name>A0A2R8YF31_HUMAN</name>
<dbReference type="GeneTree" id="ENSGT00940000154443"/>
<dbReference type="EMBL" id="Z93015">
    <property type="status" value="NOT_ANNOTATED_CDS"/>
    <property type="molecule type" value="Genomic_DNA"/>
</dbReference>
<dbReference type="ExpressionAtlas" id="A0A2R8YF31">
    <property type="expression patterns" value="baseline and differential"/>
</dbReference>
<feature type="region of interest" description="Disordered" evidence="1">
    <location>
        <begin position="21"/>
        <end position="40"/>
    </location>
</feature>
<gene>
    <name evidence="2" type="primary">DDX3X</name>
</gene>
<sequence>MSHVAVENALGLDQQFAGLDLNSSDNQSGGSTASSWSAMV</sequence>
<protein>
    <submittedName>
        <fullName evidence="2">DEAD-box helicase 3 X-linked</fullName>
    </submittedName>
</protein>
<dbReference type="Ensembl" id="ENST00000645783.1">
    <property type="protein sequence ID" value="ENSP00000494905.1"/>
    <property type="gene ID" value="ENSG00000215301.11"/>
</dbReference>
<reference evidence="2" key="4">
    <citation type="submission" date="2025-05" db="UniProtKB">
        <authorList>
            <consortium name="Ensembl"/>
        </authorList>
    </citation>
    <scope>IDENTIFICATION</scope>
</reference>
<evidence type="ECO:0007829" key="4">
    <source>
        <dbReference type="PeptideAtlas" id="A0A2R8YF31"/>
    </source>
</evidence>
<evidence type="ECO:0000256" key="1">
    <source>
        <dbReference type="SAM" id="MobiDB-lite"/>
    </source>
</evidence>
<dbReference type="AlphaFoldDB" id="A0A2R8YF31"/>
<dbReference type="OpenTargets" id="ENSG00000215301"/>
<reference evidence="2" key="2">
    <citation type="journal article" date="2004" name="Nature">
        <title>Finishing the euchromatic sequence of the human genome.</title>
        <authorList>
            <consortium name="International Human Genome Sequencing Consortium"/>
        </authorList>
    </citation>
    <scope>NUCLEOTIDE SEQUENCE [LARGE SCALE GENOMIC DNA]</scope>
</reference>
<evidence type="ECO:0007829" key="5">
    <source>
        <dbReference type="ProteomicsDB" id="A0A2R8YF31"/>
    </source>
</evidence>
<dbReference type="Antibodypedia" id="463">
    <property type="antibodies" value="704 antibodies from 42 providers"/>
</dbReference>
<accession>A0A2R8YF31</accession>
<keyword evidence="4 5" id="KW-1267">Proteomics identification</keyword>
<evidence type="ECO:0000313" key="3">
    <source>
        <dbReference type="Proteomes" id="UP000005640"/>
    </source>
</evidence>
<reference evidence="2 3" key="3">
    <citation type="journal article" date="2005" name="Nature">
        <title>The DNA sequence of the human X chromosome.</title>
        <authorList>
            <person name="Ross M.T."/>
            <person name="Grafham D.V."/>
            <person name="Coffey A.J."/>
            <person name="Scherer S."/>
            <person name="McLay K."/>
            <person name="Muzny D."/>
            <person name="Platzer M."/>
            <person name="Howell G.R."/>
            <person name="Burrows C."/>
            <person name="Bird C.P."/>
            <person name="Frankish A."/>
            <person name="Lovell F.L."/>
            <person name="Howe K.L."/>
            <person name="Ashurst J.L."/>
            <person name="Fulton R.S."/>
            <person name="Sudbrak R."/>
            <person name="Wen G."/>
            <person name="Jones M.C."/>
            <person name="Hurles M.E."/>
            <person name="Andrews T.D."/>
            <person name="Scott C.E."/>
            <person name="Searle S."/>
            <person name="Ramser J."/>
            <person name="Whittaker A."/>
            <person name="Deadman R."/>
            <person name="Carter N.P."/>
            <person name="Hunt S.E."/>
            <person name="Chen R."/>
            <person name="Cree A."/>
            <person name="Gunaratne P."/>
            <person name="Havlak P."/>
            <person name="Hodgson A."/>
            <person name="Metzker M.L."/>
            <person name="Richards S."/>
            <person name="Scott G."/>
            <person name="Steffen D."/>
            <person name="Sodergren E."/>
            <person name="Wheeler D.A."/>
            <person name="Worley K.C."/>
            <person name="Ainscough R."/>
            <person name="Ambrose K.D."/>
            <person name="Ansari-Lari M.A."/>
            <person name="Aradhya S."/>
            <person name="Ashwell R.I."/>
            <person name="Babbage A.K."/>
            <person name="Bagguley C.L."/>
            <person name="Ballabio A."/>
            <person name="Banerjee R."/>
            <person name="Barker G.E."/>
            <person name="Barlow K.F."/>
            <person name="Barrett I.P."/>
            <person name="Bates K.N."/>
            <person name="Beare D.M."/>
            <person name="Beasley H."/>
            <person name="Beasley O."/>
            <person name="Beck A."/>
            <person name="Bethel G."/>
            <person name="Blechschmidt K."/>
            <person name="Brady N."/>
            <person name="Bray-Allen S."/>
            <person name="Bridgeman A.M."/>
            <person name="Brown A.J."/>
            <person name="Brown M.J."/>
            <person name="Bonnin D."/>
            <person name="Bruford E.A."/>
            <person name="Buhay C."/>
            <person name="Burch P."/>
            <person name="Burford D."/>
            <person name="Burgess J."/>
            <person name="Burrill W."/>
            <person name="Burton J."/>
            <person name="Bye J.M."/>
            <person name="Carder C."/>
            <person name="Carrel L."/>
            <person name="Chako J."/>
            <person name="Chapman J.C."/>
            <person name="Chavez D."/>
            <person name="Chen E."/>
            <person name="Chen G."/>
            <person name="Chen Y."/>
            <person name="Chen Z."/>
            <person name="Chinault C."/>
            <person name="Ciccodicola A."/>
            <person name="Clark S.Y."/>
            <person name="Clarke G."/>
            <person name="Clee C.M."/>
            <person name="Clegg S."/>
            <person name="Clerc-Blankenburg K."/>
            <person name="Clifford K."/>
            <person name="Cobley V."/>
            <person name="Cole C.G."/>
            <person name="Conquer J.S."/>
            <person name="Corby N."/>
            <person name="Connor R.E."/>
            <person name="David R."/>
            <person name="Davies J."/>
            <person name="Davis C."/>
            <person name="Davis J."/>
            <person name="Delgado O."/>
            <person name="Deshazo D."/>
            <person name="Dhami P."/>
            <person name="Ding Y."/>
            <person name="Dinh H."/>
            <person name="Dodsworth S."/>
            <person name="Draper H."/>
            <person name="Dugan-Rocha S."/>
            <person name="Dunham A."/>
            <person name="Dunn M."/>
            <person name="Durbin K.J."/>
            <person name="Dutta I."/>
            <person name="Eades T."/>
            <person name="Ellwood M."/>
            <person name="Emery-Cohen A."/>
            <person name="Errington H."/>
            <person name="Evans K.L."/>
            <person name="Faulkner L."/>
            <person name="Francis F."/>
            <person name="Frankland J."/>
            <person name="Fraser A.E."/>
            <person name="Galgoczy P."/>
            <person name="Gilbert J."/>
            <person name="Gill R."/>
            <person name="Glockner G."/>
            <person name="Gregory S.G."/>
            <person name="Gribble S."/>
            <person name="Griffiths C."/>
            <person name="Grocock R."/>
            <person name="Gu Y."/>
            <person name="Gwilliam R."/>
            <person name="Hamilton C."/>
            <person name="Hart E.A."/>
            <person name="Hawes A."/>
            <person name="Heath P.D."/>
            <person name="Heitmann K."/>
            <person name="Hennig S."/>
            <person name="Hernandez J."/>
            <person name="Hinzmann B."/>
            <person name="Ho S."/>
            <person name="Hoffs M."/>
            <person name="Howden P.J."/>
            <person name="Huckle E.J."/>
            <person name="Hume J."/>
            <person name="Hunt P.J."/>
            <person name="Hunt A.R."/>
            <person name="Isherwood J."/>
            <person name="Jacob L."/>
            <person name="Johnson D."/>
            <person name="Jones S."/>
            <person name="de Jong P.J."/>
            <person name="Joseph S.S."/>
            <person name="Keenan S."/>
            <person name="Kelly S."/>
            <person name="Kershaw J.K."/>
            <person name="Khan Z."/>
            <person name="Kioschis P."/>
            <person name="Klages S."/>
            <person name="Knights A.J."/>
            <person name="Kosiura A."/>
            <person name="Kovar-Smith C."/>
            <person name="Laird G.K."/>
            <person name="Langford C."/>
            <person name="Lawlor S."/>
            <person name="Leversha M."/>
            <person name="Lewis L."/>
            <person name="Liu W."/>
            <person name="Lloyd C."/>
            <person name="Lloyd D.M."/>
            <person name="Loulseged H."/>
            <person name="Loveland J.E."/>
            <person name="Lovell J.D."/>
            <person name="Lozado R."/>
            <person name="Lu J."/>
            <person name="Lyne R."/>
            <person name="Ma J."/>
            <person name="Maheshwari M."/>
            <person name="Matthews L.H."/>
            <person name="McDowall J."/>
            <person name="McLaren S."/>
            <person name="McMurray A."/>
            <person name="Meidl P."/>
            <person name="Meitinger T."/>
            <person name="Milne S."/>
            <person name="Miner G."/>
            <person name="Mistry S.L."/>
            <person name="Morgan M."/>
            <person name="Morris S."/>
            <person name="Muller I."/>
            <person name="Mullikin J.C."/>
            <person name="Nguyen N."/>
            <person name="Nordsiek G."/>
            <person name="Nyakatura G."/>
            <person name="O'Dell C.N."/>
            <person name="Okwuonu G."/>
            <person name="Palmer S."/>
            <person name="Pandian R."/>
            <person name="Parker D."/>
            <person name="Parrish J."/>
            <person name="Pasternak S."/>
            <person name="Patel D."/>
            <person name="Pearce A.V."/>
            <person name="Pearson D.M."/>
            <person name="Pelan S.E."/>
            <person name="Perez L."/>
            <person name="Porter K.M."/>
            <person name="Ramsey Y."/>
            <person name="Reichwald K."/>
            <person name="Rhodes S."/>
            <person name="Ridler K.A."/>
            <person name="Schlessinger D."/>
            <person name="Schueler M.G."/>
            <person name="Sehra H.K."/>
            <person name="Shaw-Smith C."/>
            <person name="Shen H."/>
            <person name="Sheridan E.M."/>
            <person name="Shownkeen R."/>
            <person name="Skuce C.D."/>
            <person name="Smith M.L."/>
            <person name="Sotheran E.C."/>
            <person name="Steingruber H.E."/>
            <person name="Steward C.A."/>
            <person name="Storey R."/>
            <person name="Swann R.M."/>
            <person name="Swarbreck D."/>
            <person name="Tabor P.E."/>
            <person name="Taudien S."/>
            <person name="Taylor T."/>
            <person name="Teague B."/>
            <person name="Thomas K."/>
            <person name="Thorpe A."/>
            <person name="Timms K."/>
            <person name="Tracey A."/>
            <person name="Trevanion S."/>
            <person name="Tromans A.C."/>
            <person name="d'Urso M."/>
            <person name="Verduzco D."/>
            <person name="Villasana D."/>
            <person name="Waldron L."/>
            <person name="Wall M."/>
            <person name="Wang Q."/>
            <person name="Warren J."/>
            <person name="Warry G.L."/>
            <person name="Wei X."/>
            <person name="West A."/>
            <person name="Whitehead S.L."/>
            <person name="Whiteley M.N."/>
            <person name="Wilkinson J.E."/>
            <person name="Willey D.L."/>
            <person name="Williams G."/>
            <person name="Williams L."/>
            <person name="Williamson A."/>
            <person name="Williamson H."/>
            <person name="Wilming L."/>
            <person name="Woodmansey R.L."/>
            <person name="Wray P.W."/>
            <person name="Yen J."/>
            <person name="Zhang J."/>
            <person name="Zhou J."/>
            <person name="Zoghbi H."/>
            <person name="Zorilla S."/>
            <person name="Buck D."/>
            <person name="Reinhardt R."/>
            <person name="Poustka A."/>
            <person name="Rosenthal A."/>
            <person name="Lehrach H."/>
            <person name="Meindl A."/>
            <person name="Minx P.J."/>
            <person name="Hillier L.W."/>
            <person name="Willard H.F."/>
            <person name="Wilson R.K."/>
            <person name="Waterston R.H."/>
            <person name="Rice C.M."/>
            <person name="Vaudin M."/>
            <person name="Coulson A."/>
            <person name="Nelson D.L."/>
            <person name="Weinstock G."/>
            <person name="Sulston J.E."/>
            <person name="Durbin R."/>
            <person name="Hubbard T."/>
            <person name="Gibbs R.A."/>
            <person name="Beck S."/>
            <person name="Rogers J."/>
            <person name="Bentley D.R."/>
        </authorList>
    </citation>
    <scope>NUCLEOTIDE SEQUENCE [LARGE SCALE GENOMIC DNA]</scope>
</reference>
<organism evidence="2 3">
    <name type="scientific">Homo sapiens</name>
    <name type="common">Human</name>
    <dbReference type="NCBI Taxonomy" id="9606"/>
    <lineage>
        <taxon>Eukaryota</taxon>
        <taxon>Metazoa</taxon>
        <taxon>Chordata</taxon>
        <taxon>Craniata</taxon>
        <taxon>Vertebrata</taxon>
        <taxon>Euteleostomi</taxon>
        <taxon>Mammalia</taxon>
        <taxon>Eutheria</taxon>
        <taxon>Euarchontoglires</taxon>
        <taxon>Primates</taxon>
        <taxon>Haplorrhini</taxon>
        <taxon>Catarrhini</taxon>
        <taxon>Hominidae</taxon>
        <taxon>Homo</taxon>
    </lineage>
</organism>
<dbReference type="HGNC" id="HGNC:2745">
    <property type="gene designation" value="DDX3X"/>
</dbReference>
<dbReference type="ChiTaRS" id="DDX3X">
    <property type="organism name" value="human"/>
</dbReference>
<dbReference type="Ensembl" id="ENST00000645080.1">
    <property type="protein sequence ID" value="ENSP00000494767.1"/>
    <property type="gene ID" value="ENSG00000215301.11"/>
</dbReference>
<dbReference type="OrthoDB" id="196131at2759"/>
<evidence type="ECO:0000313" key="2">
    <source>
        <dbReference type="Ensembl" id="ENSP00000494767.1"/>
    </source>
</evidence>
<dbReference type="EMBL" id="AL391647">
    <property type="status" value="NOT_ANNOTATED_CDS"/>
    <property type="molecule type" value="Genomic_DNA"/>
</dbReference>
<dbReference type="VEuPathDB" id="HostDB:ENSG00000215301"/>
<proteinExistence type="evidence at protein level"/>
<reference evidence="2" key="1">
    <citation type="journal article" date="2001" name="Nature">
        <title>Initial sequencing and analysis of the human genome.</title>
        <authorList>
            <consortium name="International Human Genome Sequencing Consortium"/>
            <person name="Lander E.S."/>
            <person name="Linton L.M."/>
            <person name="Birren B."/>
            <person name="Nusbaum C."/>
            <person name="Zody M.C."/>
            <person name="Baldwin J."/>
            <person name="Devon K."/>
            <person name="Dewar K."/>
            <person name="Doyle M."/>
            <person name="FitzHugh W."/>
            <person name="Funke R."/>
            <person name="Gage D."/>
            <person name="Harris K."/>
            <person name="Heaford A."/>
            <person name="Howland J."/>
            <person name="Kann L."/>
            <person name="Lehoczky J."/>
            <person name="LeVine R."/>
            <person name="McEwan P."/>
            <person name="McKernan K."/>
            <person name="Meldrim J."/>
            <person name="Mesirov J.P."/>
            <person name="Miranda C."/>
            <person name="Morris W."/>
            <person name="Naylor J."/>
            <person name="Raymond C."/>
            <person name="Rosetti M."/>
            <person name="Santos R."/>
            <person name="Sheridan A."/>
            <person name="Sougnez C."/>
            <person name="Stange-Thomann N."/>
            <person name="Stojanovic N."/>
            <person name="Subramanian A."/>
            <person name="Wyman D."/>
            <person name="Rogers J."/>
            <person name="Sulston J."/>
            <person name="Ainscough R."/>
            <person name="Beck S."/>
            <person name="Bentley D."/>
            <person name="Burton J."/>
            <person name="Clee C."/>
            <person name="Carter N."/>
            <person name="Coulson A."/>
            <person name="Deadman R."/>
            <person name="Deloukas P."/>
            <person name="Dunham A."/>
            <person name="Dunham I."/>
            <person name="Durbin R."/>
            <person name="French L."/>
            <person name="Grafham D."/>
            <person name="Gregory S."/>
            <person name="Hubbard T."/>
            <person name="Humphray S."/>
            <person name="Hunt A."/>
            <person name="Jones M."/>
            <person name="Lloyd C."/>
            <person name="McMurray A."/>
            <person name="Matthews L."/>
            <person name="Mercer S."/>
            <person name="Milne S."/>
            <person name="Mullikin J.C."/>
            <person name="Mungall A."/>
            <person name="Plumb R."/>
            <person name="Ross M."/>
            <person name="Shownkeen R."/>
            <person name="Sims S."/>
            <person name="Waterston R.H."/>
            <person name="Wilson R.K."/>
            <person name="Hillier L.W."/>
            <person name="McPherson J.D."/>
            <person name="Marra M.A."/>
            <person name="Mardis E.R."/>
            <person name="Fulton L.A."/>
            <person name="Chinwalla A.T."/>
            <person name="Pepin K.H."/>
            <person name="Gish W.R."/>
            <person name="Chissoe S.L."/>
            <person name="Wendl M.C."/>
            <person name="Delehaunty K.D."/>
            <person name="Miner T.L."/>
            <person name="Delehaunty A."/>
            <person name="Kramer J.B."/>
            <person name="Cook L.L."/>
            <person name="Fulton R.S."/>
            <person name="Johnson D.L."/>
            <person name="Minx P.J."/>
            <person name="Clifton S.W."/>
            <person name="Hawkins T."/>
            <person name="Branscomb E."/>
            <person name="Predki P."/>
            <person name="Richardson P."/>
            <person name="Wenning S."/>
            <person name="Slezak T."/>
            <person name="Doggett N."/>
            <person name="Cheng J.F."/>
            <person name="Olsen A."/>
            <person name="Lucas S."/>
            <person name="Elkin C."/>
            <person name="Uberbacher E."/>
            <person name="Frazier M."/>
            <person name="Gibbs R.A."/>
            <person name="Muzny D.M."/>
            <person name="Scherer S.E."/>
            <person name="Bouck J.B."/>
            <person name="Sodergren E.J."/>
            <person name="Worley K.C."/>
            <person name="Rives C.M."/>
            <person name="Gorrell J.H."/>
            <person name="Metzker M.L."/>
            <person name="Naylor S.L."/>
            <person name="Kucherlapati R.S."/>
            <person name="Nelson D.L."/>
            <person name="Weinstock G.M."/>
            <person name="Sakaki Y."/>
            <person name="Fujiyama A."/>
            <person name="Hattori M."/>
            <person name="Yada T."/>
            <person name="Toyoda A."/>
            <person name="Itoh T."/>
            <person name="Kawagoe C."/>
            <person name="Watanabe H."/>
            <person name="Totoki Y."/>
            <person name="Taylor T."/>
            <person name="Weissenbach J."/>
            <person name="Heilig R."/>
            <person name="Saurin W."/>
            <person name="Artiguenave F."/>
            <person name="Brottier P."/>
            <person name="Bruls T."/>
            <person name="Pelletier E."/>
            <person name="Robert C."/>
            <person name="Wincker P."/>
            <person name="Smith D.R."/>
            <person name="Doucette-Stamm L."/>
            <person name="Rubenfield M."/>
            <person name="Weinstock K."/>
            <person name="Lee H.M."/>
            <person name="Dubois J."/>
            <person name="Rosenthal A."/>
            <person name="Platzer M."/>
            <person name="Nyakatura G."/>
            <person name="Taudien S."/>
            <person name="Rump A."/>
            <person name="Yang H."/>
            <person name="Yu J."/>
            <person name="Wang J."/>
            <person name="Huang G."/>
            <person name="Gu J."/>
            <person name="Hood L."/>
            <person name="Rowen L."/>
            <person name="Madan A."/>
            <person name="Qin S."/>
            <person name="Davis R.W."/>
            <person name="Federspiel N.A."/>
            <person name="Abola A.P."/>
            <person name="Proctor M.J."/>
            <person name="Myers R.M."/>
            <person name="Schmutz J."/>
            <person name="Dickson M."/>
            <person name="Grimwood J."/>
            <person name="Cox D.R."/>
            <person name="Olson M.V."/>
            <person name="Kaul R."/>
            <person name="Raymond C."/>
            <person name="Shimizu N."/>
            <person name="Kawasaki K."/>
            <person name="Minoshima S."/>
            <person name="Evans G.A."/>
            <person name="Athanasiou M."/>
            <person name="Schultz R."/>
            <person name="Roe B.A."/>
            <person name="Chen F."/>
            <person name="Pan H."/>
            <person name="Ramser J."/>
            <person name="Lehrach H."/>
            <person name="Reinhardt R."/>
            <person name="McCombie W.R."/>
            <person name="de la Bastide M."/>
            <person name="Dedhia N."/>
            <person name="Blocker H."/>
            <person name="Hornischer K."/>
            <person name="Nordsiek G."/>
            <person name="Agarwala R."/>
            <person name="Aravind L."/>
            <person name="Bailey J.A."/>
            <person name="Bateman A."/>
            <person name="Batzoglou S."/>
            <person name="Birney E."/>
            <person name="Bork P."/>
            <person name="Brown D.G."/>
            <person name="Burge C.B."/>
            <person name="Cerutti L."/>
            <person name="Chen H.C."/>
            <person name="Church D."/>
            <person name="Clamp M."/>
            <person name="Copley R.R."/>
            <person name="Doerks T."/>
            <person name="Eddy S.R."/>
            <person name="Eichler E.E."/>
            <person name="Furey T.S."/>
            <person name="Galagan J."/>
            <person name="Gilbert J.G."/>
            <person name="Harmon C."/>
            <person name="Hayashizaki Y."/>
            <person name="Haussler D."/>
            <person name="Hermjakob H."/>
            <person name="Hokamp K."/>
            <person name="Jang W."/>
            <person name="Johnson L.S."/>
            <person name="Jones T.A."/>
            <person name="Kasif S."/>
            <person name="Kaspryzk A."/>
            <person name="Kennedy S."/>
            <person name="Kent W.J."/>
            <person name="Kitts P."/>
            <person name="Koonin E.V."/>
            <person name="Korf I."/>
            <person name="Kulp D."/>
            <person name="Lancet D."/>
            <person name="Lowe T.M."/>
            <person name="McLysaght A."/>
            <person name="Mikkelsen T."/>
            <person name="Moran J.V."/>
            <person name="Mulder N."/>
            <person name="Pollara V.J."/>
            <person name="Ponting C.P."/>
            <person name="Schuler G."/>
            <person name="Schultz J."/>
            <person name="Slater G."/>
            <person name="Smit A.F."/>
            <person name="Stupka E."/>
            <person name="Szustakowski J."/>
            <person name="Thierry-Mieg D."/>
            <person name="Thierry-Mieg J."/>
            <person name="Wagner L."/>
            <person name="Wallis J."/>
            <person name="Wheeler R."/>
            <person name="Williams A."/>
            <person name="Wolf Y.I."/>
            <person name="Wolfe K.H."/>
            <person name="Yang S.P."/>
            <person name="Yeh R.F."/>
            <person name="Collins F."/>
            <person name="Guyer M.S."/>
            <person name="Peterson J."/>
            <person name="Felsenfeld A."/>
            <person name="Wetterstrand K.A."/>
            <person name="Patrinos A."/>
            <person name="Morgan M.J."/>
            <person name="de Jong P."/>
            <person name="Catanese J.J."/>
            <person name="Osoegawa K."/>
            <person name="Shizuya H."/>
            <person name="Choi S."/>
            <person name="Chen Y.J."/>
        </authorList>
    </citation>
    <scope>NUCLEOTIDE SEQUENCE [LARGE SCALE GENOMIC DNA]</scope>
</reference>
<dbReference type="Ensembl" id="ENST00000643821.1">
    <property type="protein sequence ID" value="ENSP00000493997.1"/>
    <property type="gene ID" value="ENSG00000215301.11"/>
</dbReference>
<keyword evidence="3" id="KW-1185">Reference proteome</keyword>
<dbReference type="Bgee" id="ENSG00000215301">
    <property type="expression patterns" value="Expressed in choroid plexus epithelium and 208 other cell types or tissues"/>
</dbReference>